<dbReference type="PANTHER" id="PTHR47237:SF1">
    <property type="entry name" value="SLL0310 PROTEIN"/>
    <property type="match status" value="1"/>
</dbReference>
<dbReference type="Pfam" id="PF18014">
    <property type="entry name" value="Acetyltransf_18"/>
    <property type="match status" value="1"/>
</dbReference>
<proteinExistence type="predicted"/>
<evidence type="ECO:0000259" key="1">
    <source>
        <dbReference type="PROSITE" id="PS51186"/>
    </source>
</evidence>
<dbReference type="Pfam" id="PF00583">
    <property type="entry name" value="Acetyltransf_1"/>
    <property type="match status" value="1"/>
</dbReference>
<dbReference type="InterPro" id="IPR052729">
    <property type="entry name" value="Acyl/Acetyltrans_Enzymes"/>
</dbReference>
<dbReference type="Gene3D" id="3.40.630.30">
    <property type="match status" value="1"/>
</dbReference>
<keyword evidence="2" id="KW-0808">Transferase</keyword>
<feature type="domain" description="N-acetyltransferase" evidence="1">
    <location>
        <begin position="6"/>
        <end position="138"/>
    </location>
</feature>
<keyword evidence="3" id="KW-1185">Reference proteome</keyword>
<dbReference type="PROSITE" id="PS51186">
    <property type="entry name" value="GNAT"/>
    <property type="match status" value="1"/>
</dbReference>
<dbReference type="InterPro" id="IPR000182">
    <property type="entry name" value="GNAT_dom"/>
</dbReference>
<comment type="caution">
    <text evidence="2">The sequence shown here is derived from an EMBL/GenBank/DDBJ whole genome shotgun (WGS) entry which is preliminary data.</text>
</comment>
<keyword evidence="2" id="KW-0012">Acyltransferase</keyword>
<accession>A0ABV4YK06</accession>
<dbReference type="EMBL" id="JBHFNS010000092">
    <property type="protein sequence ID" value="MFB2938836.1"/>
    <property type="molecule type" value="Genomic_DNA"/>
</dbReference>
<dbReference type="SUPFAM" id="SSF55729">
    <property type="entry name" value="Acyl-CoA N-acyltransferases (Nat)"/>
    <property type="match status" value="1"/>
</dbReference>
<evidence type="ECO:0000313" key="2">
    <source>
        <dbReference type="EMBL" id="MFB2938836.1"/>
    </source>
</evidence>
<dbReference type="GO" id="GO:0016746">
    <property type="term" value="F:acyltransferase activity"/>
    <property type="evidence" value="ECO:0007669"/>
    <property type="project" value="UniProtKB-KW"/>
</dbReference>
<dbReference type="InterPro" id="IPR016181">
    <property type="entry name" value="Acyl_CoA_acyltransferase"/>
</dbReference>
<name>A0ABV4YK06_9CYAN</name>
<evidence type="ECO:0000313" key="3">
    <source>
        <dbReference type="Proteomes" id="UP001576776"/>
    </source>
</evidence>
<dbReference type="PANTHER" id="PTHR47237">
    <property type="entry name" value="SLL0310 PROTEIN"/>
    <property type="match status" value="1"/>
</dbReference>
<reference evidence="2 3" key="1">
    <citation type="submission" date="2024-09" db="EMBL/GenBank/DDBJ databases">
        <title>Floridaenema gen nov. (Aerosakkonemataceae, Aerosakkonematales ord. nov., Cyanobacteria) from benthic tropical and subtropical fresh waters, with the description of four new species.</title>
        <authorList>
            <person name="Moretto J.A."/>
            <person name="Berthold D.E."/>
            <person name="Lefler F.W."/>
            <person name="Huang I.-S."/>
            <person name="Laughinghouse H. IV."/>
        </authorList>
    </citation>
    <scope>NUCLEOTIDE SEQUENCE [LARGE SCALE GENOMIC DNA]</scope>
    <source>
        <strain evidence="2 3">BLCC-F154</strain>
    </source>
</reference>
<gene>
    <name evidence="2" type="ORF">ACE1B6_26590</name>
</gene>
<dbReference type="Gene3D" id="3.40.630.90">
    <property type="match status" value="1"/>
</dbReference>
<dbReference type="Proteomes" id="UP001576776">
    <property type="component" value="Unassembled WGS sequence"/>
</dbReference>
<dbReference type="CDD" id="cd04301">
    <property type="entry name" value="NAT_SF"/>
    <property type="match status" value="1"/>
</dbReference>
<dbReference type="RefSeq" id="WP_413260311.1">
    <property type="nucleotide sequence ID" value="NZ_JBHFNS010000092.1"/>
</dbReference>
<organism evidence="2 3">
    <name type="scientific">Floridaenema fluviatile BLCC-F154</name>
    <dbReference type="NCBI Taxonomy" id="3153640"/>
    <lineage>
        <taxon>Bacteria</taxon>
        <taxon>Bacillati</taxon>
        <taxon>Cyanobacteriota</taxon>
        <taxon>Cyanophyceae</taxon>
        <taxon>Oscillatoriophycideae</taxon>
        <taxon>Aerosakkonematales</taxon>
        <taxon>Aerosakkonemataceae</taxon>
        <taxon>Floridanema</taxon>
        <taxon>Floridanema fluviatile</taxon>
    </lineage>
</organism>
<dbReference type="EC" id="2.3.1.-" evidence="2"/>
<dbReference type="InterPro" id="IPR041496">
    <property type="entry name" value="YitH/HolE_GNAT"/>
</dbReference>
<protein>
    <submittedName>
        <fullName evidence="2">GNAT family N-acetyltransferase</fullName>
        <ecNumber evidence="2">2.3.1.-</ecNumber>
    </submittedName>
</protein>
<sequence>MNHTAFKIRPMTLADLELSLEWAATEGWNPGIYDAEAFYAADSGGFLIGEINGELISSISAVRYDDTFGFIGLYIVKPNWRGQGFGLKTWNAGLKLLGDRNIALDGVLAQVDNYRKFGFQPAYRHIRYAGLGMATDINKSIVFLSTLPRETLVNYDRQYFPTTRPQFLQKWINQPESTAYGFLKNGNISGYGVLRKCRNGFKIGPLFAEDSEIAESLFLALINHAQNQPIFLDTPDANPAAIALAQKYNMQPVFECMRMYTRGIPELDITRVFGVTTLELG</sequence>